<sequence length="76" mass="7882">FNIPIEAKNITINDIIAEYLGVILSVSQPNNGLPIPLNTANTETAIAAVAGVNLIISCPTGLEIAIAMSPLNVPIM</sequence>
<proteinExistence type="predicted"/>
<evidence type="ECO:0000313" key="1">
    <source>
        <dbReference type="EMBL" id="GAH35603.1"/>
    </source>
</evidence>
<protein>
    <submittedName>
        <fullName evidence="1">Uncharacterized protein</fullName>
    </submittedName>
</protein>
<accession>X1GRG7</accession>
<reference evidence="1" key="1">
    <citation type="journal article" date="2014" name="Front. Microbiol.">
        <title>High frequency of phylogenetically diverse reductive dehalogenase-homologous genes in deep subseafloor sedimentary metagenomes.</title>
        <authorList>
            <person name="Kawai M."/>
            <person name="Futagami T."/>
            <person name="Toyoda A."/>
            <person name="Takaki Y."/>
            <person name="Nishi S."/>
            <person name="Hori S."/>
            <person name="Arai W."/>
            <person name="Tsubouchi T."/>
            <person name="Morono Y."/>
            <person name="Uchiyama I."/>
            <person name="Ito T."/>
            <person name="Fujiyama A."/>
            <person name="Inagaki F."/>
            <person name="Takami H."/>
        </authorList>
    </citation>
    <scope>NUCLEOTIDE SEQUENCE</scope>
    <source>
        <strain evidence="1">Expedition CK06-06</strain>
    </source>
</reference>
<name>X1GRG7_9ZZZZ</name>
<organism evidence="1">
    <name type="scientific">marine sediment metagenome</name>
    <dbReference type="NCBI Taxonomy" id="412755"/>
    <lineage>
        <taxon>unclassified sequences</taxon>
        <taxon>metagenomes</taxon>
        <taxon>ecological metagenomes</taxon>
    </lineage>
</organism>
<gene>
    <name evidence="1" type="ORF">S03H2_25763</name>
</gene>
<dbReference type="EMBL" id="BARU01014683">
    <property type="protein sequence ID" value="GAH35603.1"/>
    <property type="molecule type" value="Genomic_DNA"/>
</dbReference>
<dbReference type="AlphaFoldDB" id="X1GRG7"/>
<comment type="caution">
    <text evidence="1">The sequence shown here is derived from an EMBL/GenBank/DDBJ whole genome shotgun (WGS) entry which is preliminary data.</text>
</comment>
<feature type="non-terminal residue" evidence="1">
    <location>
        <position position="1"/>
    </location>
</feature>